<accession>A0A316R082</accession>
<dbReference type="AlphaFoldDB" id="A0A316R082"/>
<dbReference type="InterPro" id="IPR058865">
    <property type="entry name" value="GDPGP1_C"/>
</dbReference>
<evidence type="ECO:0000259" key="2">
    <source>
        <dbReference type="Pfam" id="PF26216"/>
    </source>
</evidence>
<dbReference type="SUPFAM" id="SSF54197">
    <property type="entry name" value="HIT-like"/>
    <property type="match status" value="1"/>
</dbReference>
<gene>
    <name evidence="3" type="ORF">DDY73_03165</name>
</gene>
<comment type="caution">
    <text evidence="3">The sequence shown here is derived from an EMBL/GenBank/DDBJ whole genome shotgun (WGS) entry which is preliminary data.</text>
</comment>
<dbReference type="RefSeq" id="WP_022390336.1">
    <property type="nucleotide sequence ID" value="NZ_DBFJMN010000059.1"/>
</dbReference>
<dbReference type="InterPro" id="IPR036265">
    <property type="entry name" value="HIT-like_sf"/>
</dbReference>
<dbReference type="Proteomes" id="UP000262954">
    <property type="component" value="Unassembled WGS sequence"/>
</dbReference>
<dbReference type="Pfam" id="PF16269">
    <property type="entry name" value="DUF4922"/>
    <property type="match status" value="1"/>
</dbReference>
<name>A0A316R082_9BACT</name>
<reference evidence="3 4" key="1">
    <citation type="journal article" date="2018" name="Nat. Biotechnol.">
        <title>A standardized bacterial taxonomy based on genome phylogeny substantially revises the tree of life.</title>
        <authorList>
            <person name="Parks D.H."/>
            <person name="Chuvochina M."/>
            <person name="Waite D.W."/>
            <person name="Rinke C."/>
            <person name="Skarshewski A."/>
            <person name="Chaumeil P.A."/>
            <person name="Hugenholtz P."/>
        </authorList>
    </citation>
    <scope>NUCLEOTIDE SEQUENCE [LARGE SCALE GENOMIC DNA]</scope>
    <source>
        <strain evidence="3">UBA11482</strain>
    </source>
</reference>
<evidence type="ECO:0000313" key="3">
    <source>
        <dbReference type="EMBL" id="HBJ07982.1"/>
    </source>
</evidence>
<dbReference type="InterPro" id="IPR046320">
    <property type="entry name" value="DUF4922"/>
</dbReference>
<protein>
    <submittedName>
        <fullName evidence="3">DUF4922 domain-containing protein</fullName>
    </submittedName>
</protein>
<dbReference type="EMBL" id="DNWC01000045">
    <property type="protein sequence ID" value="HBJ07982.1"/>
    <property type="molecule type" value="Genomic_DNA"/>
</dbReference>
<organism evidence="3 4">
    <name type="scientific">Coprobacter fastidiosus</name>
    <dbReference type="NCBI Taxonomy" id="1099853"/>
    <lineage>
        <taxon>Bacteria</taxon>
        <taxon>Pseudomonadati</taxon>
        <taxon>Bacteroidota</taxon>
        <taxon>Bacteroidia</taxon>
        <taxon>Bacteroidales</taxon>
        <taxon>Barnesiellaceae</taxon>
        <taxon>Coprobacter</taxon>
    </lineage>
</organism>
<feature type="domain" description="GDPGP1-like C-terminal" evidence="2">
    <location>
        <begin position="183"/>
        <end position="312"/>
    </location>
</feature>
<evidence type="ECO:0000313" key="4">
    <source>
        <dbReference type="Proteomes" id="UP000262954"/>
    </source>
</evidence>
<feature type="domain" description="DUF4922" evidence="1">
    <location>
        <begin position="14"/>
        <end position="159"/>
    </location>
</feature>
<sequence length="318" mass="36837">MNKFEIDSDCADRLIREQRSVWALLDKNCQALERVETRIVFVEGVPVTLQFNPERIRSAAAVVDRQSIQNRKCFLCEENRPAEQVGITVTGKYVMLANPYPIFPKHLTIPSVIHTPQTICGRLNDMLDLARAIDRYIVFYNGPRCGASAPDHMHFQAGNKGFVPLEYLWSDIYREQGEAVYRDGDILLGRLKRWPQSVFFVESGQMDRIAEAFDLLLRLLPVLNGDTEPMMNILCTYEAPVWRLWILPRRTHRPTQYYEEGDKQRLISPGAIDLSGVVPLPRKSDFERFTKEEIVDIFMQVSLTSEETNRICKEWRKI</sequence>
<proteinExistence type="predicted"/>
<dbReference type="Pfam" id="PF26216">
    <property type="entry name" value="GDPGP1_C"/>
    <property type="match status" value="1"/>
</dbReference>
<evidence type="ECO:0000259" key="1">
    <source>
        <dbReference type="Pfam" id="PF16269"/>
    </source>
</evidence>